<evidence type="ECO:0000256" key="4">
    <source>
        <dbReference type="ARBA" id="ARBA00023002"/>
    </source>
</evidence>
<dbReference type="Gene3D" id="3.30.9.10">
    <property type="entry name" value="D-Amino Acid Oxidase, subunit A, domain 2"/>
    <property type="match status" value="1"/>
</dbReference>
<dbReference type="Proteomes" id="UP001303760">
    <property type="component" value="Unassembled WGS sequence"/>
</dbReference>
<evidence type="ECO:0000313" key="6">
    <source>
        <dbReference type="EMBL" id="KAK4235221.1"/>
    </source>
</evidence>
<sequence>MAPHLETAVTIVGGSVVGLSTALFLAAQKVPFILIERHKGSSPHPRAIGWTHRTMELFRSVGLEQAIMAESSGKQGKPRRVKAKTLNGEWYEESHWGGKPGGNDAGAPPRGDFSSLTPVQDVAVSQDKLEPILRGRVLELGGDLRLGCTMTSWSQDDDGVTVTATDPDSAPFTIRSQYLVACDGAHSHIRADLGIPTTGVGYLRTVRSILFRCPAIDHHLERGIHQWSLSNDVLDSAFLVTYSDGRWALMLDSPNGTANPLPSSEAAQKSLLRAAIGSPESTLPDSAITILAHGQWDLAGSVAASFSSSKPGRVFLAGDAAHALPPNRGGYGANTGIADAHNLAWKLAAVWRGLSKPSLLETYDAERRAVAMLRHDQIFVRPDYRRYVAGTEWEREHLGQVEVLDDVAVELGQVYRSSAVVNLGKGEGEGLPDVRRPEEWKGQPGTKAPHLWFELVKTDGTSGEEISSLDLFGREWVLLSEDGRWRGEVCRFVHVGRVVREVKQGEFGERFGVGVSGAVLVRPDGYIAARWESIPQTEDAREIVKRTLSQVAHWPSS</sequence>
<dbReference type="PANTHER" id="PTHR43004:SF19">
    <property type="entry name" value="BINDING MONOOXYGENASE, PUTATIVE (JCVI)-RELATED"/>
    <property type="match status" value="1"/>
</dbReference>
<keyword evidence="2" id="KW-0285">Flavoprotein</keyword>
<gene>
    <name evidence="6" type="ORF">C8A03DRAFT_18014</name>
</gene>
<dbReference type="GO" id="GO:0016709">
    <property type="term" value="F:oxidoreductase activity, acting on paired donors, with incorporation or reduction of molecular oxygen, NAD(P)H as one donor, and incorporation of one atom of oxygen"/>
    <property type="evidence" value="ECO:0007669"/>
    <property type="project" value="UniProtKB-ARBA"/>
</dbReference>
<dbReference type="SUPFAM" id="SSF51905">
    <property type="entry name" value="FAD/NAD(P)-binding domain"/>
    <property type="match status" value="1"/>
</dbReference>
<comment type="caution">
    <text evidence="6">The sequence shown here is derived from an EMBL/GenBank/DDBJ whole genome shotgun (WGS) entry which is preliminary data.</text>
</comment>
<keyword evidence="3" id="KW-0274">FAD</keyword>
<reference evidence="6" key="2">
    <citation type="submission" date="2023-05" db="EMBL/GenBank/DDBJ databases">
        <authorList>
            <consortium name="Lawrence Berkeley National Laboratory"/>
            <person name="Steindorff A."/>
            <person name="Hensen N."/>
            <person name="Bonometti L."/>
            <person name="Westerberg I."/>
            <person name="Brannstrom I.O."/>
            <person name="Guillou S."/>
            <person name="Cros-Aarteil S."/>
            <person name="Calhoun S."/>
            <person name="Haridas S."/>
            <person name="Kuo A."/>
            <person name="Mondo S."/>
            <person name="Pangilinan J."/>
            <person name="Riley R."/>
            <person name="Labutti K."/>
            <person name="Andreopoulos B."/>
            <person name="Lipzen A."/>
            <person name="Chen C."/>
            <person name="Yanf M."/>
            <person name="Daum C."/>
            <person name="Ng V."/>
            <person name="Clum A."/>
            <person name="Ohm R."/>
            <person name="Martin F."/>
            <person name="Silar P."/>
            <person name="Natvig D."/>
            <person name="Lalanne C."/>
            <person name="Gautier V."/>
            <person name="Ament-Velasquez S.L."/>
            <person name="Kruys A."/>
            <person name="Hutchinson M.I."/>
            <person name="Powell A.J."/>
            <person name="Barry K."/>
            <person name="Miller A.N."/>
            <person name="Grigoriev I.V."/>
            <person name="Debuchy R."/>
            <person name="Gladieux P."/>
            <person name="Thoren M.H."/>
            <person name="Johannesson H."/>
        </authorList>
    </citation>
    <scope>NUCLEOTIDE SEQUENCE</scope>
    <source>
        <strain evidence="6">CBS 532.94</strain>
    </source>
</reference>
<dbReference type="InterPro" id="IPR050641">
    <property type="entry name" value="RIFMO-like"/>
</dbReference>
<protein>
    <submittedName>
        <fullName evidence="6">2,4-dichlorophenol 6-monooxygenase</fullName>
    </submittedName>
</protein>
<name>A0AAN7C4G7_9PEZI</name>
<comment type="cofactor">
    <cofactor evidence="1">
        <name>FAD</name>
        <dbReference type="ChEBI" id="CHEBI:57692"/>
    </cofactor>
</comment>
<evidence type="ECO:0000256" key="2">
    <source>
        <dbReference type="ARBA" id="ARBA00022630"/>
    </source>
</evidence>
<dbReference type="EMBL" id="MU860287">
    <property type="protein sequence ID" value="KAK4235221.1"/>
    <property type="molecule type" value="Genomic_DNA"/>
</dbReference>
<organism evidence="6 7">
    <name type="scientific">Achaetomium macrosporum</name>
    <dbReference type="NCBI Taxonomy" id="79813"/>
    <lineage>
        <taxon>Eukaryota</taxon>
        <taxon>Fungi</taxon>
        <taxon>Dikarya</taxon>
        <taxon>Ascomycota</taxon>
        <taxon>Pezizomycotina</taxon>
        <taxon>Sordariomycetes</taxon>
        <taxon>Sordariomycetidae</taxon>
        <taxon>Sordariales</taxon>
        <taxon>Chaetomiaceae</taxon>
        <taxon>Achaetomium</taxon>
    </lineage>
</organism>
<dbReference type="PRINTS" id="PR00420">
    <property type="entry name" value="RNGMNOXGNASE"/>
</dbReference>
<dbReference type="InterPro" id="IPR002938">
    <property type="entry name" value="FAD-bd"/>
</dbReference>
<keyword evidence="4" id="KW-0560">Oxidoreductase</keyword>
<evidence type="ECO:0000256" key="3">
    <source>
        <dbReference type="ARBA" id="ARBA00022827"/>
    </source>
</evidence>
<evidence type="ECO:0000256" key="1">
    <source>
        <dbReference type="ARBA" id="ARBA00001974"/>
    </source>
</evidence>
<dbReference type="Pfam" id="PF01494">
    <property type="entry name" value="FAD_binding_3"/>
    <property type="match status" value="1"/>
</dbReference>
<dbReference type="Gene3D" id="3.40.30.120">
    <property type="match status" value="1"/>
</dbReference>
<accession>A0AAN7C4G7</accession>
<dbReference type="GO" id="GO:0071949">
    <property type="term" value="F:FAD binding"/>
    <property type="evidence" value="ECO:0007669"/>
    <property type="project" value="InterPro"/>
</dbReference>
<dbReference type="Gene3D" id="3.50.50.60">
    <property type="entry name" value="FAD/NAD(P)-binding domain"/>
    <property type="match status" value="1"/>
</dbReference>
<evidence type="ECO:0000313" key="7">
    <source>
        <dbReference type="Proteomes" id="UP001303760"/>
    </source>
</evidence>
<feature type="domain" description="FAD-binding" evidence="5">
    <location>
        <begin position="6"/>
        <end position="372"/>
    </location>
</feature>
<proteinExistence type="predicted"/>
<dbReference type="AlphaFoldDB" id="A0AAN7C4G7"/>
<dbReference type="Pfam" id="PF21274">
    <property type="entry name" value="Rng_hyd_C"/>
    <property type="match status" value="1"/>
</dbReference>
<dbReference type="InterPro" id="IPR036188">
    <property type="entry name" value="FAD/NAD-bd_sf"/>
</dbReference>
<dbReference type="PANTHER" id="PTHR43004">
    <property type="entry name" value="TRK SYSTEM POTASSIUM UPTAKE PROTEIN"/>
    <property type="match status" value="1"/>
</dbReference>
<reference evidence="6" key="1">
    <citation type="journal article" date="2023" name="Mol. Phylogenet. Evol.">
        <title>Genome-scale phylogeny and comparative genomics of the fungal order Sordariales.</title>
        <authorList>
            <person name="Hensen N."/>
            <person name="Bonometti L."/>
            <person name="Westerberg I."/>
            <person name="Brannstrom I.O."/>
            <person name="Guillou S."/>
            <person name="Cros-Aarteil S."/>
            <person name="Calhoun S."/>
            <person name="Haridas S."/>
            <person name="Kuo A."/>
            <person name="Mondo S."/>
            <person name="Pangilinan J."/>
            <person name="Riley R."/>
            <person name="LaButti K."/>
            <person name="Andreopoulos B."/>
            <person name="Lipzen A."/>
            <person name="Chen C."/>
            <person name="Yan M."/>
            <person name="Daum C."/>
            <person name="Ng V."/>
            <person name="Clum A."/>
            <person name="Steindorff A."/>
            <person name="Ohm R.A."/>
            <person name="Martin F."/>
            <person name="Silar P."/>
            <person name="Natvig D.O."/>
            <person name="Lalanne C."/>
            <person name="Gautier V."/>
            <person name="Ament-Velasquez S.L."/>
            <person name="Kruys A."/>
            <person name="Hutchinson M.I."/>
            <person name="Powell A.J."/>
            <person name="Barry K."/>
            <person name="Miller A.N."/>
            <person name="Grigoriev I.V."/>
            <person name="Debuchy R."/>
            <person name="Gladieux P."/>
            <person name="Hiltunen Thoren M."/>
            <person name="Johannesson H."/>
        </authorList>
    </citation>
    <scope>NUCLEOTIDE SEQUENCE</scope>
    <source>
        <strain evidence="6">CBS 532.94</strain>
    </source>
</reference>
<evidence type="ECO:0000259" key="5">
    <source>
        <dbReference type="Pfam" id="PF01494"/>
    </source>
</evidence>
<keyword evidence="7" id="KW-1185">Reference proteome</keyword>